<dbReference type="InterPro" id="IPR012394">
    <property type="entry name" value="Aldehyde_DH_NAD(P)"/>
</dbReference>
<evidence type="ECO:0000256" key="3">
    <source>
        <dbReference type="ARBA" id="ARBA00023027"/>
    </source>
</evidence>
<organism evidence="9 10">
    <name type="scientific">Galdieria yellowstonensis</name>
    <dbReference type="NCBI Taxonomy" id="3028027"/>
    <lineage>
        <taxon>Eukaryota</taxon>
        <taxon>Rhodophyta</taxon>
        <taxon>Bangiophyceae</taxon>
        <taxon>Galdieriales</taxon>
        <taxon>Galdieriaceae</taxon>
        <taxon>Galdieria</taxon>
    </lineage>
</organism>
<feature type="domain" description="Aldehyde dehydrogenase" evidence="8">
    <location>
        <begin position="6"/>
        <end position="441"/>
    </location>
</feature>
<dbReference type="EMBL" id="JANCYU010000069">
    <property type="protein sequence ID" value="KAK4528806.1"/>
    <property type="molecule type" value="Genomic_DNA"/>
</dbReference>
<evidence type="ECO:0000256" key="6">
    <source>
        <dbReference type="PROSITE-ProRule" id="PRU10007"/>
    </source>
</evidence>
<evidence type="ECO:0000256" key="4">
    <source>
        <dbReference type="PIRNR" id="PIRNR036492"/>
    </source>
</evidence>
<dbReference type="GO" id="GO:0006081">
    <property type="term" value="P:aldehyde metabolic process"/>
    <property type="evidence" value="ECO:0007669"/>
    <property type="project" value="InterPro"/>
</dbReference>
<feature type="active site" evidence="5 6">
    <location>
        <position position="218"/>
    </location>
</feature>
<evidence type="ECO:0000256" key="2">
    <source>
        <dbReference type="ARBA" id="ARBA00023002"/>
    </source>
</evidence>
<name>A0AAV9IN18_9RHOD</name>
<keyword evidence="3" id="KW-0520">NAD</keyword>
<evidence type="ECO:0000256" key="5">
    <source>
        <dbReference type="PIRSR" id="PIRSR036492-1"/>
    </source>
</evidence>
<dbReference type="InterPro" id="IPR015590">
    <property type="entry name" value="Aldehyde_DH_dom"/>
</dbReference>
<dbReference type="PANTHER" id="PTHR43570">
    <property type="entry name" value="ALDEHYDE DEHYDROGENASE"/>
    <property type="match status" value="1"/>
</dbReference>
<dbReference type="PIRSF" id="PIRSF036492">
    <property type="entry name" value="ALDH"/>
    <property type="match status" value="1"/>
</dbReference>
<dbReference type="GO" id="GO:0004029">
    <property type="term" value="F:aldehyde dehydrogenase (NAD+) activity"/>
    <property type="evidence" value="ECO:0007669"/>
    <property type="project" value="TreeGrafter"/>
</dbReference>
<dbReference type="PROSITE" id="PS00687">
    <property type="entry name" value="ALDEHYDE_DEHYDR_GLU"/>
    <property type="match status" value="1"/>
</dbReference>
<dbReference type="GO" id="GO:0005737">
    <property type="term" value="C:cytoplasm"/>
    <property type="evidence" value="ECO:0007669"/>
    <property type="project" value="TreeGrafter"/>
</dbReference>
<keyword evidence="2 4" id="KW-0560">Oxidoreductase</keyword>
<dbReference type="SUPFAM" id="SSF53720">
    <property type="entry name" value="ALDH-like"/>
    <property type="match status" value="1"/>
</dbReference>
<reference evidence="9 10" key="1">
    <citation type="submission" date="2022-07" db="EMBL/GenBank/DDBJ databases">
        <title>Genome-wide signatures of adaptation to extreme environments.</title>
        <authorList>
            <person name="Cho C.H."/>
            <person name="Yoon H.S."/>
        </authorList>
    </citation>
    <scope>NUCLEOTIDE SEQUENCE [LARGE SCALE GENOMIC DNA]</scope>
    <source>
        <strain evidence="9 10">108.79 E11</strain>
    </source>
</reference>
<proteinExistence type="inferred from homology"/>
<dbReference type="Gene3D" id="3.40.309.10">
    <property type="entry name" value="Aldehyde Dehydrogenase, Chain A, domain 2"/>
    <property type="match status" value="1"/>
</dbReference>
<evidence type="ECO:0000256" key="7">
    <source>
        <dbReference type="RuleBase" id="RU003345"/>
    </source>
</evidence>
<dbReference type="InterPro" id="IPR029510">
    <property type="entry name" value="Ald_DH_CS_GLU"/>
</dbReference>
<evidence type="ECO:0000259" key="8">
    <source>
        <dbReference type="Pfam" id="PF00171"/>
    </source>
</evidence>
<dbReference type="Gene3D" id="3.40.605.10">
    <property type="entry name" value="Aldehyde Dehydrogenase, Chain A, domain 1"/>
    <property type="match status" value="1"/>
</dbReference>
<evidence type="ECO:0000313" key="9">
    <source>
        <dbReference type="EMBL" id="KAK4528806.1"/>
    </source>
</evidence>
<dbReference type="FunFam" id="3.40.309.10:FF:000003">
    <property type="entry name" value="Aldehyde dehydrogenase"/>
    <property type="match status" value="1"/>
</dbReference>
<dbReference type="CDD" id="cd07087">
    <property type="entry name" value="ALDH_F3-13-14_CALDH-like"/>
    <property type="match status" value="1"/>
</dbReference>
<comment type="caution">
    <text evidence="9">The sequence shown here is derived from an EMBL/GenBank/DDBJ whole genome shotgun (WGS) entry which is preliminary data.</text>
</comment>
<dbReference type="Pfam" id="PF00171">
    <property type="entry name" value="Aldedh"/>
    <property type="match status" value="1"/>
</dbReference>
<evidence type="ECO:0000313" key="10">
    <source>
        <dbReference type="Proteomes" id="UP001300502"/>
    </source>
</evidence>
<dbReference type="InterPro" id="IPR016162">
    <property type="entry name" value="Ald_DH_N"/>
</dbReference>
<dbReference type="InterPro" id="IPR016161">
    <property type="entry name" value="Ald_DH/histidinol_DH"/>
</dbReference>
<evidence type="ECO:0000256" key="1">
    <source>
        <dbReference type="ARBA" id="ARBA00009986"/>
    </source>
</evidence>
<dbReference type="PANTHER" id="PTHR43570:SF16">
    <property type="entry name" value="ALDEHYDE DEHYDROGENASE TYPE III, ISOFORM Q"/>
    <property type="match status" value="1"/>
</dbReference>
<accession>A0AAV9IN18</accession>
<dbReference type="Proteomes" id="UP001300502">
    <property type="component" value="Unassembled WGS sequence"/>
</dbReference>
<gene>
    <name evidence="9" type="ORF">GAYE_SCF64G6752</name>
</gene>
<keyword evidence="10" id="KW-1185">Reference proteome</keyword>
<protein>
    <recommendedName>
        <fullName evidence="4">Aldehyde dehydrogenase</fullName>
    </recommendedName>
</protein>
<dbReference type="FunFam" id="3.40.605.10:FF:000004">
    <property type="entry name" value="Aldehyde dehydrogenase"/>
    <property type="match status" value="1"/>
</dbReference>
<sequence length="476" mass="53550">MAERETIAGLHKQVKAAFHKTKNIEFRQKQLENLALLLKEQEEALCEAVYKDLKRPPNQTALEVTTAINDLNDIKSNLKRYLAPERKKSGWLLDYVKNPAFAGDTQEVRLEPLGVVLIFGAWNFPIVLSLQPLFGAIAAGNCVLLKPSEQSPNTAHLLDSLISKYLDNECYKVVVGGPEVGALLLELEWNHIFYTGGASTAHKIMEAAAKHLTPVTLELGGKSPAFIDKSCDLQKTARMIAWAKTFNCGQICVSVDYALCLHSQLMDFIEYVKQAWKEFYGEVEQSSDYSRIVNTTHFDRLVGLLRNTSGQIVYGGKQLNRDDLFIEPSIVVVSSLDDCLMKEEIFGPILPILPYESLEQAFQWIDNNPVLEQPLVLYIFSTDSIAEEQIIERIPSGGVCINEVISHVMSSWLPFGGIGKSGMGVYHGKYSIQVFSHYRAVLKRRFLMEPLVGKIRYPPATNRKNWLLGMLTRQRI</sequence>
<dbReference type="AlphaFoldDB" id="A0AAV9IN18"/>
<dbReference type="InterPro" id="IPR016163">
    <property type="entry name" value="Ald_DH_C"/>
</dbReference>
<feature type="active site" evidence="5">
    <location>
        <position position="252"/>
    </location>
</feature>
<comment type="similarity">
    <text evidence="1 4 7">Belongs to the aldehyde dehydrogenase family.</text>
</comment>